<dbReference type="RefSeq" id="WP_320320803.1">
    <property type="nucleotide sequence ID" value="NZ_JAVIIP010000007.1"/>
</dbReference>
<protein>
    <recommendedName>
        <fullName evidence="9">Efflux pump membrane transporter</fullName>
    </recommendedName>
</protein>
<feature type="transmembrane region" description="Helical" evidence="9">
    <location>
        <begin position="12"/>
        <end position="30"/>
    </location>
</feature>
<evidence type="ECO:0000256" key="7">
    <source>
        <dbReference type="ARBA" id="ARBA00022989"/>
    </source>
</evidence>
<feature type="region of interest" description="Disordered" evidence="10">
    <location>
        <begin position="1033"/>
        <end position="1062"/>
    </location>
</feature>
<feature type="transmembrane region" description="Helical" evidence="9">
    <location>
        <begin position="922"/>
        <end position="945"/>
    </location>
</feature>
<evidence type="ECO:0000256" key="5">
    <source>
        <dbReference type="ARBA" id="ARBA00022519"/>
    </source>
</evidence>
<evidence type="ECO:0000256" key="3">
    <source>
        <dbReference type="ARBA" id="ARBA00022448"/>
    </source>
</evidence>
<evidence type="ECO:0000313" key="12">
    <source>
        <dbReference type="Proteomes" id="UP001276564"/>
    </source>
</evidence>
<comment type="caution">
    <text evidence="11">The sequence shown here is derived from an EMBL/GenBank/DDBJ whole genome shotgun (WGS) entry which is preliminary data.</text>
</comment>
<dbReference type="Pfam" id="PF00873">
    <property type="entry name" value="ACR_tran"/>
    <property type="match status" value="1"/>
</dbReference>
<dbReference type="PANTHER" id="PTHR32063">
    <property type="match status" value="1"/>
</dbReference>
<organism evidence="11 12">
    <name type="scientific">Mesorhizobium abyssinicae</name>
    <dbReference type="NCBI Taxonomy" id="1209958"/>
    <lineage>
        <taxon>Bacteria</taxon>
        <taxon>Pseudomonadati</taxon>
        <taxon>Pseudomonadota</taxon>
        <taxon>Alphaproteobacteria</taxon>
        <taxon>Hyphomicrobiales</taxon>
        <taxon>Phyllobacteriaceae</taxon>
        <taxon>Mesorhizobium</taxon>
    </lineage>
</organism>
<proteinExistence type="inferred from homology"/>
<dbReference type="SUPFAM" id="SSF82714">
    <property type="entry name" value="Multidrug efflux transporter AcrB TolC docking domain, DN and DC subdomains"/>
    <property type="match status" value="2"/>
</dbReference>
<dbReference type="SUPFAM" id="SSF82866">
    <property type="entry name" value="Multidrug efflux transporter AcrB transmembrane domain"/>
    <property type="match status" value="2"/>
</dbReference>
<keyword evidence="3 9" id="KW-0813">Transport</keyword>
<dbReference type="NCBIfam" id="NF000282">
    <property type="entry name" value="RND_permease_1"/>
    <property type="match status" value="1"/>
</dbReference>
<feature type="transmembrane region" description="Helical" evidence="9">
    <location>
        <begin position="342"/>
        <end position="361"/>
    </location>
</feature>
<comment type="caution">
    <text evidence="9">Lacks conserved residue(s) required for the propagation of feature annotation.</text>
</comment>
<keyword evidence="4" id="KW-1003">Cell membrane</keyword>
<feature type="transmembrane region" description="Helical" evidence="9">
    <location>
        <begin position="869"/>
        <end position="889"/>
    </location>
</feature>
<dbReference type="InterPro" id="IPR001036">
    <property type="entry name" value="Acrflvin-R"/>
</dbReference>
<evidence type="ECO:0000256" key="1">
    <source>
        <dbReference type="ARBA" id="ARBA00004429"/>
    </source>
</evidence>
<keyword evidence="5 9" id="KW-0997">Cell inner membrane</keyword>
<gene>
    <name evidence="11" type="ORF">RFM23_16160</name>
</gene>
<keyword evidence="8 9" id="KW-0472">Membrane</keyword>
<dbReference type="Gene3D" id="1.20.1640.10">
    <property type="entry name" value="Multidrug efflux transporter AcrB transmembrane domain"/>
    <property type="match status" value="2"/>
</dbReference>
<feature type="transmembrane region" description="Helical" evidence="9">
    <location>
        <begin position="535"/>
        <end position="552"/>
    </location>
</feature>
<reference evidence="11 12" key="1">
    <citation type="submission" date="2023-08" db="EMBL/GenBank/DDBJ databases">
        <title>Implementing the SeqCode for naming new Mesorhizobium species isolated from Vachellia karroo root nodules.</title>
        <authorList>
            <person name="Van Lill M."/>
        </authorList>
    </citation>
    <scope>NUCLEOTIDE SEQUENCE [LARGE SCALE GENOMIC DNA]</scope>
    <source>
        <strain evidence="11 12">VK4B</strain>
    </source>
</reference>
<keyword evidence="6 9" id="KW-0812">Transmembrane</keyword>
<keyword evidence="12" id="KW-1185">Reference proteome</keyword>
<accession>A0ABU5APC6</accession>
<dbReference type="Gene3D" id="3.30.70.1320">
    <property type="entry name" value="Multidrug efflux transporter AcrB pore domain like"/>
    <property type="match status" value="1"/>
</dbReference>
<keyword evidence="7 9" id="KW-1133">Transmembrane helix</keyword>
<evidence type="ECO:0000256" key="6">
    <source>
        <dbReference type="ARBA" id="ARBA00022692"/>
    </source>
</evidence>
<feature type="transmembrane region" description="Helical" evidence="9">
    <location>
        <begin position="436"/>
        <end position="459"/>
    </location>
</feature>
<dbReference type="Gene3D" id="3.30.70.1440">
    <property type="entry name" value="Multidrug efflux transporter AcrB pore domain"/>
    <property type="match status" value="1"/>
</dbReference>
<sequence length="1062" mass="114363">MVNFFVQRPIFASAIAIIMMLAGAIAYFLLPVSQFPDITPPQVVVSAHYPGASAQVVADTVTTPLEQQINGVQGMTYMSSTSSNDGSSTITITFDVGYPLSTAAVDVQNRVSQAASSLPAIVNQSGVTIKKQNPNFVLIVDLTSPDGSVDPVALSNLAYLQVVDPLKRLPGVGDVQIFGERRYSMRVWLDPDKLANLGITAVDVQNAIAEQNVQVAAGKIGQSPAPAGTAFEMQVNAVGRLSDPKEFGEIVVRADPANGSLVRLRDVARIELGALQYSSSAFFGKDPTVVLAVYQMPGSNALDLQQRVKDKMQELSARFPKGVKYGMHYDTTRFVSASMHDVLITLGEALVLVVAVVFIFLQSWRTTIIPTIAIPVSLIATLAVMYMLGFSLNMLSLLGMVLAIGLVVDDAIVVVENVERQLEAGLKPLAATRAAMAEVTGPIIATTAVLMAVFIPVAFIPGVSGKLYNQFALTVAISVGISAFNSLTLSPALSAAFLRHRGETQFFLFRWFNAGFDWLSHAYAHGVRILIRLRWIMLGLFAAGLVATHFVWQKLPSTFLPVEDQGYFFVVIQLPDGASLERTDAVAEKARDILQNTPGVDIVGSISGLNFLTSAAQSNSAVEFAILKPWDERGPEQSASKLVEQVRGKLLQMPEAFALSFDPPSIPGLGTTGGFEFQVEDLSGRGSAALNDVTQALLAEARKQPELNPQQLFSSFSTSTPQFNYDLDRSKAKLLGLNLPDVFNTLQIYLGSLYVNDFNLFGRTFRVTIQADKDARADATDISRLYVRNSSGGMVPLSTLGKLVPIVGPETVPHYNNNASALINGGAAPGFSSGQAVAAMERAAANVLPRDFGYEWTGITYQELKAGSIASIVFGLAIVFVFLILAAQYESWAMPFMVLLAVPLALFGAFAVLLLRGMQIDVYSQIGFVMLIGLAAKNAILIVEFARRRREEGLSIVEAAMEAARLRLRPILMTAFAFILGVLPLMYATGAGAASRQSIGTTVFGGMVAATVLSLVFVPVFYAVIEQLRERRERSEPAAEQEQEHIEPTAEPAPLRLAEAAE</sequence>
<comment type="subcellular location">
    <subcellularLocation>
        <location evidence="1 9">Cell inner membrane</location>
        <topology evidence="1 9">Multi-pass membrane protein</topology>
    </subcellularLocation>
</comment>
<feature type="transmembrane region" description="Helical" evidence="9">
    <location>
        <begin position="999"/>
        <end position="1025"/>
    </location>
</feature>
<dbReference type="NCBIfam" id="TIGR00915">
    <property type="entry name" value="2A0602"/>
    <property type="match status" value="1"/>
</dbReference>
<dbReference type="Gene3D" id="3.30.2090.10">
    <property type="entry name" value="Multidrug efflux transporter AcrB TolC docking domain, DN and DC subdomains"/>
    <property type="match status" value="2"/>
</dbReference>
<dbReference type="PANTHER" id="PTHR32063:SF11">
    <property type="entry name" value="CATION OR DRUG EFFLUX SYSTEM PROTEIN"/>
    <property type="match status" value="1"/>
</dbReference>
<feature type="transmembrane region" description="Helical" evidence="9">
    <location>
        <begin position="368"/>
        <end position="388"/>
    </location>
</feature>
<feature type="transmembrane region" description="Helical" evidence="9">
    <location>
        <begin position="896"/>
        <end position="916"/>
    </location>
</feature>
<feature type="transmembrane region" description="Helical" evidence="9">
    <location>
        <begin position="471"/>
        <end position="498"/>
    </location>
</feature>
<evidence type="ECO:0000256" key="9">
    <source>
        <dbReference type="RuleBase" id="RU364070"/>
    </source>
</evidence>
<name>A0ABU5APC6_9HYPH</name>
<feature type="compositionally biased region" description="Basic and acidic residues" evidence="10">
    <location>
        <begin position="1033"/>
        <end position="1048"/>
    </location>
</feature>
<feature type="transmembrane region" description="Helical" evidence="9">
    <location>
        <begin position="966"/>
        <end position="987"/>
    </location>
</feature>
<dbReference type="Proteomes" id="UP001276564">
    <property type="component" value="Unassembled WGS sequence"/>
</dbReference>
<comment type="similarity">
    <text evidence="2 9">Belongs to the resistance-nodulation-cell division (RND) (TC 2.A.6) family.</text>
</comment>
<evidence type="ECO:0000256" key="8">
    <source>
        <dbReference type="ARBA" id="ARBA00023136"/>
    </source>
</evidence>
<evidence type="ECO:0000313" key="11">
    <source>
        <dbReference type="EMBL" id="MDX8539152.1"/>
    </source>
</evidence>
<dbReference type="PRINTS" id="PR00702">
    <property type="entry name" value="ACRIFLAVINRP"/>
</dbReference>
<evidence type="ECO:0000256" key="10">
    <source>
        <dbReference type="SAM" id="MobiDB-lite"/>
    </source>
</evidence>
<dbReference type="InterPro" id="IPR004764">
    <property type="entry name" value="MdtF-like"/>
</dbReference>
<dbReference type="Gene3D" id="3.30.70.1430">
    <property type="entry name" value="Multidrug efflux transporter AcrB pore domain"/>
    <property type="match status" value="2"/>
</dbReference>
<evidence type="ECO:0000256" key="4">
    <source>
        <dbReference type="ARBA" id="ARBA00022475"/>
    </source>
</evidence>
<dbReference type="InterPro" id="IPR027463">
    <property type="entry name" value="AcrB_DN_DC_subdom"/>
</dbReference>
<feature type="compositionally biased region" description="Low complexity" evidence="10">
    <location>
        <begin position="1049"/>
        <end position="1062"/>
    </location>
</feature>
<dbReference type="SUPFAM" id="SSF82693">
    <property type="entry name" value="Multidrug efflux transporter AcrB pore domain, PN1, PN2, PC1 and PC2 subdomains"/>
    <property type="match status" value="4"/>
</dbReference>
<dbReference type="EMBL" id="JAVIIP010000007">
    <property type="protein sequence ID" value="MDX8539152.1"/>
    <property type="molecule type" value="Genomic_DNA"/>
</dbReference>
<evidence type="ECO:0000256" key="2">
    <source>
        <dbReference type="ARBA" id="ARBA00010942"/>
    </source>
</evidence>